<dbReference type="AlphaFoldDB" id="A0A376VT22"/>
<sequence>MRIVVLLAINISFSFNFRRIRSATSAALRQTRAWQNHTKLLTTDPPGTSCARKELLINPAA</sequence>
<dbReference type="Proteomes" id="UP000254716">
    <property type="component" value="Unassembled WGS sequence"/>
</dbReference>
<organism evidence="1 2">
    <name type="scientific">Escherichia coli</name>
    <dbReference type="NCBI Taxonomy" id="562"/>
    <lineage>
        <taxon>Bacteria</taxon>
        <taxon>Pseudomonadati</taxon>
        <taxon>Pseudomonadota</taxon>
        <taxon>Gammaproteobacteria</taxon>
        <taxon>Enterobacterales</taxon>
        <taxon>Enterobacteriaceae</taxon>
        <taxon>Escherichia</taxon>
    </lineage>
</organism>
<evidence type="ECO:0000313" key="2">
    <source>
        <dbReference type="Proteomes" id="UP000254716"/>
    </source>
</evidence>
<gene>
    <name evidence="1" type="ORF">NCTC9081_00033</name>
</gene>
<accession>A0A376VT22</accession>
<dbReference type="EMBL" id="UGCV01000001">
    <property type="protein sequence ID" value="STJ14485.1"/>
    <property type="molecule type" value="Genomic_DNA"/>
</dbReference>
<reference evidence="1 2" key="1">
    <citation type="submission" date="2018-06" db="EMBL/GenBank/DDBJ databases">
        <authorList>
            <consortium name="Pathogen Informatics"/>
            <person name="Doyle S."/>
        </authorList>
    </citation>
    <scope>NUCLEOTIDE SEQUENCE [LARGE SCALE GENOMIC DNA]</scope>
    <source>
        <strain evidence="1 2">NCTC9081</strain>
    </source>
</reference>
<name>A0A376VT22_ECOLX</name>
<proteinExistence type="predicted"/>
<evidence type="ECO:0000313" key="1">
    <source>
        <dbReference type="EMBL" id="STJ14485.1"/>
    </source>
</evidence>
<protein>
    <submittedName>
        <fullName evidence="1">Uncharacterized protein</fullName>
    </submittedName>
</protein>